<dbReference type="AlphaFoldDB" id="A0A0J6VSK4"/>
<evidence type="ECO:0000256" key="3">
    <source>
        <dbReference type="SAM" id="SignalP"/>
    </source>
</evidence>
<keyword evidence="2" id="KW-1133">Transmembrane helix</keyword>
<dbReference type="EMBL" id="JYNX01000060">
    <property type="protein sequence ID" value="KMO73144.1"/>
    <property type="molecule type" value="Genomic_DNA"/>
</dbReference>
<evidence type="ECO:0000313" key="5">
    <source>
        <dbReference type="Proteomes" id="UP000036176"/>
    </source>
</evidence>
<feature type="signal peptide" evidence="3">
    <location>
        <begin position="1"/>
        <end position="22"/>
    </location>
</feature>
<dbReference type="RefSeq" id="WP_236695535.1">
    <property type="nucleotide sequence ID" value="NZ_JYNX01000060.1"/>
</dbReference>
<feature type="region of interest" description="Disordered" evidence="1">
    <location>
        <begin position="131"/>
        <end position="153"/>
    </location>
</feature>
<gene>
    <name evidence="4" type="ORF">MCHUDSM44219_04321</name>
</gene>
<dbReference type="Proteomes" id="UP000036176">
    <property type="component" value="Unassembled WGS sequence"/>
</dbReference>
<feature type="compositionally biased region" description="Basic and acidic residues" evidence="1">
    <location>
        <begin position="142"/>
        <end position="153"/>
    </location>
</feature>
<keyword evidence="5" id="KW-1185">Reference proteome</keyword>
<comment type="caution">
    <text evidence="4">The sequence shown here is derived from an EMBL/GenBank/DDBJ whole genome shotgun (WGS) entry which is preliminary data.</text>
</comment>
<feature type="chain" id="PRO_5039187784" evidence="3">
    <location>
        <begin position="23"/>
        <end position="153"/>
    </location>
</feature>
<name>A0A0J6VSK4_MYCCU</name>
<evidence type="ECO:0000313" key="4">
    <source>
        <dbReference type="EMBL" id="KMO73144.1"/>
    </source>
</evidence>
<feature type="transmembrane region" description="Helical" evidence="2">
    <location>
        <begin position="32"/>
        <end position="52"/>
    </location>
</feature>
<sequence>MSRPIVAWAAAVLAAGSAVLHAGSLPGVTSPWLAALTVAMVAGCLFCAYELLTRDTVRAWVLVAVMNLAMIGAHLPMPAGHQHAGLGAAGAASLHPATVVAVLEVMLAATVLFVRTRALAPTVGAACQSGHHDLGASPGRQVGRDLDRLPGSG</sequence>
<protein>
    <submittedName>
        <fullName evidence="4">Uncharacterized protein</fullName>
    </submittedName>
</protein>
<keyword evidence="3" id="KW-0732">Signal</keyword>
<proteinExistence type="predicted"/>
<organism evidence="4 5">
    <name type="scientific">Mycolicibacterium chubuense</name>
    <name type="common">Mycobacterium chubuense</name>
    <dbReference type="NCBI Taxonomy" id="1800"/>
    <lineage>
        <taxon>Bacteria</taxon>
        <taxon>Bacillati</taxon>
        <taxon>Actinomycetota</taxon>
        <taxon>Actinomycetes</taxon>
        <taxon>Mycobacteriales</taxon>
        <taxon>Mycobacteriaceae</taxon>
        <taxon>Mycolicibacterium</taxon>
    </lineage>
</organism>
<feature type="transmembrane region" description="Helical" evidence="2">
    <location>
        <begin position="97"/>
        <end position="114"/>
    </location>
</feature>
<accession>A0A0J6VSK4</accession>
<evidence type="ECO:0000256" key="1">
    <source>
        <dbReference type="SAM" id="MobiDB-lite"/>
    </source>
</evidence>
<evidence type="ECO:0000256" key="2">
    <source>
        <dbReference type="SAM" id="Phobius"/>
    </source>
</evidence>
<reference evidence="4 5" key="1">
    <citation type="journal article" date="2015" name="Genome Biol. Evol.">
        <title>Characterization of Three Mycobacterium spp. with Potential Use in Bioremediation by Genome Sequencing and Comparative Genomics.</title>
        <authorList>
            <person name="Das S."/>
            <person name="Pettersson B.M."/>
            <person name="Behra P.R."/>
            <person name="Ramesh M."/>
            <person name="Dasgupta S."/>
            <person name="Bhattacharya A."/>
            <person name="Kirsebom L.A."/>
        </authorList>
    </citation>
    <scope>NUCLEOTIDE SEQUENCE [LARGE SCALE GENOMIC DNA]</scope>
    <source>
        <strain evidence="4 5">DSM 44219</strain>
    </source>
</reference>
<keyword evidence="2" id="KW-0472">Membrane</keyword>
<keyword evidence="2" id="KW-0812">Transmembrane</keyword>
<feature type="transmembrane region" description="Helical" evidence="2">
    <location>
        <begin position="59"/>
        <end position="77"/>
    </location>
</feature>